<organism evidence="1 2">
    <name type="scientific">Aphanomyces euteiches</name>
    <dbReference type="NCBI Taxonomy" id="100861"/>
    <lineage>
        <taxon>Eukaryota</taxon>
        <taxon>Sar</taxon>
        <taxon>Stramenopiles</taxon>
        <taxon>Oomycota</taxon>
        <taxon>Saprolegniomycetes</taxon>
        <taxon>Saprolegniales</taxon>
        <taxon>Verrucalvaceae</taxon>
        <taxon>Aphanomyces</taxon>
    </lineage>
</organism>
<accession>A0A6G0W7H4</accession>
<proteinExistence type="predicted"/>
<dbReference type="Proteomes" id="UP000481153">
    <property type="component" value="Unassembled WGS sequence"/>
</dbReference>
<dbReference type="VEuPathDB" id="FungiDB:AeMF1_011093"/>
<reference evidence="1 2" key="1">
    <citation type="submission" date="2019-07" db="EMBL/GenBank/DDBJ databases">
        <title>Genomics analysis of Aphanomyces spp. identifies a new class of oomycete effector associated with host adaptation.</title>
        <authorList>
            <person name="Gaulin E."/>
        </authorList>
    </citation>
    <scope>NUCLEOTIDE SEQUENCE [LARGE SCALE GENOMIC DNA]</scope>
    <source>
        <strain evidence="1 2">ATCC 201684</strain>
    </source>
</reference>
<gene>
    <name evidence="1" type="ORF">Ae201684_017935</name>
</gene>
<protein>
    <submittedName>
        <fullName evidence="1">Uncharacterized protein</fullName>
    </submittedName>
</protein>
<dbReference type="AlphaFoldDB" id="A0A6G0W7H4"/>
<comment type="caution">
    <text evidence="1">The sequence shown here is derived from an EMBL/GenBank/DDBJ whole genome shotgun (WGS) entry which is preliminary data.</text>
</comment>
<keyword evidence="2" id="KW-1185">Reference proteome</keyword>
<evidence type="ECO:0000313" key="2">
    <source>
        <dbReference type="Proteomes" id="UP000481153"/>
    </source>
</evidence>
<evidence type="ECO:0000313" key="1">
    <source>
        <dbReference type="EMBL" id="KAF0723064.1"/>
    </source>
</evidence>
<dbReference type="EMBL" id="VJMJ01000317">
    <property type="protein sequence ID" value="KAF0723064.1"/>
    <property type="molecule type" value="Genomic_DNA"/>
</dbReference>
<name>A0A6G0W7H4_9STRA</name>
<sequence length="174" mass="19772">MTLNVNLTLFDQFQALYSFNLTRVVTLDSVSLNQPLWQPNQPNHFDPRNEFCAMSTTPTAENEYVTWTFANYITAEKWFEFGESTTAVTLLKRGKYQIRVTGYRQWSIGQCLCLVADGKCVASSPNQGNFIWSSLSHYLLVSDDQPTLKVHCYGSGHPLKVGAILRVTYMGHFD</sequence>